<proteinExistence type="inferred from homology"/>
<comment type="similarity">
    <text evidence="1 2">Belongs to the anti-sigma-factor antagonist family.</text>
</comment>
<evidence type="ECO:0000313" key="5">
    <source>
        <dbReference type="EMBL" id="EWC63234.1"/>
    </source>
</evidence>
<feature type="transmembrane region" description="Helical" evidence="3">
    <location>
        <begin position="30"/>
        <end position="51"/>
    </location>
</feature>
<dbReference type="InterPro" id="IPR003658">
    <property type="entry name" value="Anti-sigma_ant"/>
</dbReference>
<comment type="caution">
    <text evidence="5">The sequence shown here is derived from an EMBL/GenBank/DDBJ whole genome shotgun (WGS) entry which is preliminary data.</text>
</comment>
<keyword evidence="3" id="KW-1133">Transmembrane helix</keyword>
<keyword evidence="3" id="KW-0812">Transmembrane</keyword>
<dbReference type="PATRIC" id="fig|909613.9.peg.1460"/>
<keyword evidence="6" id="KW-1185">Reference proteome</keyword>
<dbReference type="STRING" id="909613.UO65_1448"/>
<keyword evidence="3" id="KW-0472">Membrane</keyword>
<dbReference type="PANTHER" id="PTHR33495:SF2">
    <property type="entry name" value="ANTI-SIGMA FACTOR ANTAGONIST TM_1081-RELATED"/>
    <property type="match status" value="1"/>
</dbReference>
<dbReference type="Gene3D" id="3.30.750.24">
    <property type="entry name" value="STAS domain"/>
    <property type="match status" value="1"/>
</dbReference>
<evidence type="ECO:0000256" key="3">
    <source>
        <dbReference type="SAM" id="Phobius"/>
    </source>
</evidence>
<feature type="domain" description="STAS" evidence="4">
    <location>
        <begin position="1"/>
        <end position="100"/>
    </location>
</feature>
<dbReference type="InterPro" id="IPR036513">
    <property type="entry name" value="STAS_dom_sf"/>
</dbReference>
<evidence type="ECO:0000256" key="1">
    <source>
        <dbReference type="ARBA" id="ARBA00009013"/>
    </source>
</evidence>
<dbReference type="GO" id="GO:0043856">
    <property type="term" value="F:anti-sigma factor antagonist activity"/>
    <property type="evidence" value="ECO:0007669"/>
    <property type="project" value="InterPro"/>
</dbReference>
<dbReference type="Pfam" id="PF01740">
    <property type="entry name" value="STAS"/>
    <property type="match status" value="1"/>
</dbReference>
<accession>W7JB11</accession>
<accession>A0A8E2X965</accession>
<evidence type="ECO:0000313" key="6">
    <source>
        <dbReference type="Proteomes" id="UP000019277"/>
    </source>
</evidence>
<dbReference type="Proteomes" id="UP000019277">
    <property type="component" value="Unassembled WGS sequence"/>
</dbReference>
<dbReference type="NCBIfam" id="TIGR00377">
    <property type="entry name" value="ant_ant_sig"/>
    <property type="match status" value="1"/>
</dbReference>
<protein>
    <recommendedName>
        <fullName evidence="2">Anti-sigma factor antagonist</fullName>
    </recommendedName>
</protein>
<dbReference type="AlphaFoldDB" id="W7JB11"/>
<evidence type="ECO:0000259" key="4">
    <source>
        <dbReference type="PROSITE" id="PS50801"/>
    </source>
</evidence>
<gene>
    <name evidence="5" type="ORF">UO65_1448</name>
</gene>
<dbReference type="eggNOG" id="COG1366">
    <property type="taxonomic scope" value="Bacteria"/>
</dbReference>
<organism evidence="5 6">
    <name type="scientific">Actinokineospora spheciospongiae</name>
    <dbReference type="NCBI Taxonomy" id="909613"/>
    <lineage>
        <taxon>Bacteria</taxon>
        <taxon>Bacillati</taxon>
        <taxon>Actinomycetota</taxon>
        <taxon>Actinomycetes</taxon>
        <taxon>Pseudonocardiales</taxon>
        <taxon>Pseudonocardiaceae</taxon>
        <taxon>Actinokineospora</taxon>
    </lineage>
</organism>
<dbReference type="PANTHER" id="PTHR33495">
    <property type="entry name" value="ANTI-SIGMA FACTOR ANTAGONIST TM_1081-RELATED-RELATED"/>
    <property type="match status" value="1"/>
</dbReference>
<dbReference type="CDD" id="cd07043">
    <property type="entry name" value="STAS_anti-anti-sigma_factors"/>
    <property type="match status" value="1"/>
</dbReference>
<reference evidence="5 6" key="1">
    <citation type="journal article" date="2014" name="Genome Announc.">
        <title>Draft Genome Sequence of the Antitrypanosomally Active Sponge-Associated Bacterium Actinokineospora sp. Strain EG49.</title>
        <authorList>
            <person name="Harjes J."/>
            <person name="Ryu T."/>
            <person name="Abdelmohsen U.R."/>
            <person name="Moitinho-Silva L."/>
            <person name="Horn H."/>
            <person name="Ravasi T."/>
            <person name="Hentschel U."/>
        </authorList>
    </citation>
    <scope>NUCLEOTIDE SEQUENCE [LARGE SCALE GENOMIC DNA]</scope>
    <source>
        <strain evidence="5 6">EG49</strain>
    </source>
</reference>
<dbReference type="InterPro" id="IPR002645">
    <property type="entry name" value="STAS_dom"/>
</dbReference>
<name>W7JB11_9PSEU</name>
<dbReference type="PROSITE" id="PS50801">
    <property type="entry name" value="STAS"/>
    <property type="match status" value="1"/>
</dbReference>
<sequence>MQVKGEVDLLTAPALRAAVSDGLTRLPSPAVVVVDLTGVTFLGCTGIGVLVDAGLRARERGGAMVVSCPGGTASRRIFTLLGLDGVLTLIENLDDLDGVI</sequence>
<dbReference type="SUPFAM" id="SSF52091">
    <property type="entry name" value="SpoIIaa-like"/>
    <property type="match status" value="1"/>
</dbReference>
<evidence type="ECO:0000256" key="2">
    <source>
        <dbReference type="RuleBase" id="RU003749"/>
    </source>
</evidence>
<dbReference type="EMBL" id="AYXG01000051">
    <property type="protein sequence ID" value="EWC63234.1"/>
    <property type="molecule type" value="Genomic_DNA"/>
</dbReference>